<protein>
    <recommendedName>
        <fullName evidence="10">S1/P1 nuclease</fullName>
    </recommendedName>
</protein>
<dbReference type="Pfam" id="PF02265">
    <property type="entry name" value="S1-P1_nuclease"/>
    <property type="match status" value="1"/>
</dbReference>
<sequence>MPQRTATRQNLTNPSLIFLTTMLLWRLPSGERNMAMRIRSGMIAAVLALSFPFKAMAWWDEGHMQIAAVAYERLSPQIREKADVLIRLNPEYQNWVAGVPDRLKPQYAFVRAAVWADDIKSLVAGYTDEGDTAASPTAGRNIGYVDSFKHTYWHFKDIPYFVEGMTEADTDPVNLETQIVSLRDGLSATSGLPDSVRSYDLVWLLHLVGDAHQPLHATALVSKAFKKGDQGGNSIVVTPANGQTVKLHAYWDGIFGGYSTPYGAIEDGLLDKNIKLPEPDAARAAISDPAEWLKESRQKAIDFVYVAPVGFDKGPYVLDRTYETNARNVAREQAAVAAARLANLITAALK</sequence>
<evidence type="ECO:0000256" key="7">
    <source>
        <dbReference type="SAM" id="Phobius"/>
    </source>
</evidence>
<keyword evidence="8" id="KW-0614">Plasmid</keyword>
<feature type="transmembrane region" description="Helical" evidence="7">
    <location>
        <begin position="40"/>
        <end position="59"/>
    </location>
</feature>
<accession>N6USG9</accession>
<dbReference type="GO" id="GO:0004519">
    <property type="term" value="F:endonuclease activity"/>
    <property type="evidence" value="ECO:0007669"/>
    <property type="project" value="UniProtKB-KW"/>
</dbReference>
<evidence type="ECO:0000256" key="6">
    <source>
        <dbReference type="ARBA" id="ARBA00023180"/>
    </source>
</evidence>
<dbReference type="EMBL" id="AQHN01000095">
    <property type="protein sequence ID" value="ENN83766.1"/>
    <property type="molecule type" value="Genomic_DNA"/>
</dbReference>
<dbReference type="InterPro" id="IPR003154">
    <property type="entry name" value="S1/P1nuclease"/>
</dbReference>
<keyword evidence="7" id="KW-0472">Membrane</keyword>
<dbReference type="InterPro" id="IPR008947">
    <property type="entry name" value="PLipase_C/P1_nuclease_dom_sf"/>
</dbReference>
<dbReference type="GO" id="GO:0003676">
    <property type="term" value="F:nucleic acid binding"/>
    <property type="evidence" value="ECO:0007669"/>
    <property type="project" value="InterPro"/>
</dbReference>
<proteinExistence type="predicted"/>
<evidence type="ECO:0000256" key="4">
    <source>
        <dbReference type="ARBA" id="ARBA00022801"/>
    </source>
</evidence>
<evidence type="ECO:0000256" key="1">
    <source>
        <dbReference type="ARBA" id="ARBA00022722"/>
    </source>
</evidence>
<evidence type="ECO:0000256" key="5">
    <source>
        <dbReference type="ARBA" id="ARBA00023157"/>
    </source>
</evidence>
<dbReference type="GO" id="GO:0016788">
    <property type="term" value="F:hydrolase activity, acting on ester bonds"/>
    <property type="evidence" value="ECO:0007669"/>
    <property type="project" value="InterPro"/>
</dbReference>
<dbReference type="PANTHER" id="PTHR33146">
    <property type="entry name" value="ENDONUCLEASE 4"/>
    <property type="match status" value="1"/>
</dbReference>
<dbReference type="CDD" id="cd11010">
    <property type="entry name" value="S1-P1_nuclease"/>
    <property type="match status" value="1"/>
</dbReference>
<keyword evidence="6" id="KW-0325">Glycoprotein</keyword>
<dbReference type="AlphaFoldDB" id="N6USG9"/>
<dbReference type="SUPFAM" id="SSF48537">
    <property type="entry name" value="Phospholipase C/P1 nuclease"/>
    <property type="match status" value="1"/>
</dbReference>
<dbReference type="GO" id="GO:0006308">
    <property type="term" value="P:DNA catabolic process"/>
    <property type="evidence" value="ECO:0007669"/>
    <property type="project" value="InterPro"/>
</dbReference>
<dbReference type="GO" id="GO:0046872">
    <property type="term" value="F:metal ion binding"/>
    <property type="evidence" value="ECO:0007669"/>
    <property type="project" value="UniProtKB-KW"/>
</dbReference>
<gene>
    <name evidence="8" type="ORF">RHSP_40824</name>
</gene>
<comment type="caution">
    <text evidence="8">The sequence shown here is derived from an EMBL/GenBank/DDBJ whole genome shotgun (WGS) entry which is preliminary data.</text>
</comment>
<evidence type="ECO:0008006" key="10">
    <source>
        <dbReference type="Google" id="ProtNLM"/>
    </source>
</evidence>
<organism evidence="8 9">
    <name type="scientific">Rhizobium freirei PRF 81</name>
    <dbReference type="NCBI Taxonomy" id="363754"/>
    <lineage>
        <taxon>Bacteria</taxon>
        <taxon>Pseudomonadati</taxon>
        <taxon>Pseudomonadota</taxon>
        <taxon>Alphaproteobacteria</taxon>
        <taxon>Hyphomicrobiales</taxon>
        <taxon>Rhizobiaceae</taxon>
        <taxon>Rhizobium/Agrobacterium group</taxon>
        <taxon>Rhizobium</taxon>
    </lineage>
</organism>
<name>N6USG9_9HYPH</name>
<keyword evidence="1" id="KW-0540">Nuclease</keyword>
<dbReference type="Proteomes" id="UP000012429">
    <property type="component" value="Unassembled WGS sequence"/>
</dbReference>
<keyword evidence="2" id="KW-0479">Metal-binding</keyword>
<dbReference type="PANTHER" id="PTHR33146:SF10">
    <property type="entry name" value="STRAND-SPECIFIC NUCLEASE, PUTATIVE-RELATED"/>
    <property type="match status" value="1"/>
</dbReference>
<keyword evidence="9" id="KW-1185">Reference proteome</keyword>
<keyword evidence="3" id="KW-0255">Endonuclease</keyword>
<evidence type="ECO:0000313" key="9">
    <source>
        <dbReference type="Proteomes" id="UP000012429"/>
    </source>
</evidence>
<dbReference type="PATRIC" id="fig|363754.4.peg.6669"/>
<keyword evidence="7" id="KW-0812">Transmembrane</keyword>
<evidence type="ECO:0000256" key="3">
    <source>
        <dbReference type="ARBA" id="ARBA00022759"/>
    </source>
</evidence>
<evidence type="ECO:0000313" key="8">
    <source>
        <dbReference type="EMBL" id="ENN83766.1"/>
    </source>
</evidence>
<keyword evidence="7" id="KW-1133">Transmembrane helix</keyword>
<reference evidence="8 9" key="1">
    <citation type="journal article" date="2012" name="BMC Genomics">
        <title>Genomic basis of broad host range and environmental adaptability of Rhizobium tropici CIAT 899 and Rhizobium sp. PRF 81 which are used in inoculants for common bean (Phaseolus vulgaris L.).</title>
        <authorList>
            <person name="Ormeno-Orrillo E."/>
            <person name="Menna P."/>
            <person name="Almeida L.G."/>
            <person name="Ollero F.J."/>
            <person name="Nicolas M.F."/>
            <person name="Pains Rodrigues E."/>
            <person name="Shigueyoshi Nakatani A."/>
            <person name="Silva Batista J.S."/>
            <person name="Oliveira Chueire L.M."/>
            <person name="Souza R.C."/>
            <person name="Ribeiro Vasconcelos A.T."/>
            <person name="Megias M."/>
            <person name="Hungria M."/>
            <person name="Martinez-Romero E."/>
        </authorList>
    </citation>
    <scope>NUCLEOTIDE SEQUENCE [LARGE SCALE GENOMIC DNA]</scope>
    <source>
        <strain evidence="8 9">PRF 81</strain>
        <plasmid evidence="8">pPRF81a</plasmid>
    </source>
</reference>
<geneLocation type="plasmid" evidence="8">
    <name>pPRF81a</name>
</geneLocation>
<keyword evidence="5" id="KW-1015">Disulfide bond</keyword>
<dbReference type="Gene3D" id="1.10.575.10">
    <property type="entry name" value="P1 Nuclease"/>
    <property type="match status" value="1"/>
</dbReference>
<evidence type="ECO:0000256" key="2">
    <source>
        <dbReference type="ARBA" id="ARBA00022723"/>
    </source>
</evidence>
<keyword evidence="4" id="KW-0378">Hydrolase</keyword>